<dbReference type="InterPro" id="IPR042070">
    <property type="entry name" value="PucR_C-HTH_sf"/>
</dbReference>
<feature type="domain" description="PucR C-terminal helix-turn-helix" evidence="2">
    <location>
        <begin position="455"/>
        <end position="500"/>
    </location>
</feature>
<comment type="caution">
    <text evidence="4">The sequence shown here is derived from an EMBL/GenBank/DDBJ whole genome shotgun (WGS) entry which is preliminary data.</text>
</comment>
<keyword evidence="5" id="KW-1185">Reference proteome</keyword>
<comment type="similarity">
    <text evidence="1">Belongs to the CdaR family.</text>
</comment>
<accession>A0AAE3JEK6</accession>
<dbReference type="EMBL" id="JAJEQR010000024">
    <property type="protein sequence ID" value="MCC2231189.1"/>
    <property type="molecule type" value="Genomic_DNA"/>
</dbReference>
<dbReference type="Proteomes" id="UP001198182">
    <property type="component" value="Unassembled WGS sequence"/>
</dbReference>
<dbReference type="PANTHER" id="PTHR33744:SF1">
    <property type="entry name" value="DNA-BINDING TRANSCRIPTIONAL ACTIVATOR ADER"/>
    <property type="match status" value="1"/>
</dbReference>
<dbReference type="Pfam" id="PF13556">
    <property type="entry name" value="HTH_30"/>
    <property type="match status" value="1"/>
</dbReference>
<name>A0AAE3JEK6_9FIRM</name>
<evidence type="ECO:0000313" key="5">
    <source>
        <dbReference type="Proteomes" id="UP001198182"/>
    </source>
</evidence>
<dbReference type="InterPro" id="IPR025736">
    <property type="entry name" value="PucR_C-HTH_dom"/>
</dbReference>
<gene>
    <name evidence="4" type="ORF">LKD81_09320</name>
</gene>
<dbReference type="InterPro" id="IPR051448">
    <property type="entry name" value="CdaR-like_regulators"/>
</dbReference>
<organism evidence="4 5">
    <name type="scientific">Hominifimenecus microfluidus</name>
    <dbReference type="NCBI Taxonomy" id="2885348"/>
    <lineage>
        <taxon>Bacteria</taxon>
        <taxon>Bacillati</taxon>
        <taxon>Bacillota</taxon>
        <taxon>Clostridia</taxon>
        <taxon>Lachnospirales</taxon>
        <taxon>Lachnospiraceae</taxon>
        <taxon>Hominifimenecus</taxon>
    </lineage>
</organism>
<evidence type="ECO:0000259" key="3">
    <source>
        <dbReference type="Pfam" id="PF17853"/>
    </source>
</evidence>
<dbReference type="RefSeq" id="WP_308453713.1">
    <property type="nucleotide sequence ID" value="NZ_JAJEQR010000024.1"/>
</dbReference>
<dbReference type="InterPro" id="IPR041522">
    <property type="entry name" value="CdaR_GGDEF"/>
</dbReference>
<dbReference type="Pfam" id="PF17853">
    <property type="entry name" value="GGDEF_2"/>
    <property type="match status" value="1"/>
</dbReference>
<evidence type="ECO:0000259" key="2">
    <source>
        <dbReference type="Pfam" id="PF13556"/>
    </source>
</evidence>
<dbReference type="AlphaFoldDB" id="A0AAE3JEK6"/>
<reference evidence="4" key="1">
    <citation type="submission" date="2021-10" db="EMBL/GenBank/DDBJ databases">
        <title>Anaerobic single-cell dispensing facilitates the cultivation of human gut bacteria.</title>
        <authorList>
            <person name="Afrizal A."/>
        </authorList>
    </citation>
    <scope>NUCLEOTIDE SEQUENCE</scope>
    <source>
        <strain evidence="4">CLA-AA-H215</strain>
    </source>
</reference>
<protein>
    <submittedName>
        <fullName evidence="4">Helix-turn-helix domain-containing protein</fullName>
    </submittedName>
</protein>
<dbReference type="PANTHER" id="PTHR33744">
    <property type="entry name" value="CARBOHYDRATE DIACID REGULATOR"/>
    <property type="match status" value="1"/>
</dbReference>
<sequence length="509" mass="59010">MKLSQIFESLSPTSVIRTEITNDAIRIRQVCKLSMASSSFADDTLYISLLSNYTALRCYGSDSLFLLIKDQEDLSQVIWPSNYILCTSDIAEADLYVRLIKLQSTSNRVTDAKITLSHALFDCTSITELLEIASHLLGNPILLQDFTTRMLAHSSLDTMRVDDEILNSVFQLGYVTADLFKKYDYDSVLEMIRRTPQTFLLASTKKSSRLICRLMIRHQYFGWFLAAAYNQPFQDGDIEIMDFLAGALTVLLEKENILPNTSHAESLLAELMEPDHAYTEELFRERAAGFGWKLTHHFRIAVIDEIRTQEESCQAIMAYKNHLSLMFPDARILERNHQLILLFDRKKFAPAARQLMPFLQKYRLHATISNEFDQILEYPHRYKQTRSILSLGKKLHPEDSIHYFDRYAMYYAILQLAAADNIRDYCMPQLIAVYRYDREYHTEFALSRRLTLELGSATAAAQHLNIHRNTMDYRLKKFYEIAGISRETPDTTEHLMLSYKILDLFPEIL</sequence>
<dbReference type="Gene3D" id="1.10.10.2840">
    <property type="entry name" value="PucR C-terminal helix-turn-helix domain"/>
    <property type="match status" value="1"/>
</dbReference>
<evidence type="ECO:0000256" key="1">
    <source>
        <dbReference type="ARBA" id="ARBA00006754"/>
    </source>
</evidence>
<evidence type="ECO:0000313" key="4">
    <source>
        <dbReference type="EMBL" id="MCC2231189.1"/>
    </source>
</evidence>
<proteinExistence type="inferred from homology"/>
<feature type="domain" description="CdaR GGDEF-like" evidence="3">
    <location>
        <begin position="280"/>
        <end position="389"/>
    </location>
</feature>